<dbReference type="AlphaFoldDB" id="A0A9J5YBT8"/>
<accession>A0A9J5YBT8</accession>
<sequence>MFENVDQLNFVEKLLYGQVPKIKNEVLNVEKNCIIGLPNKRSIPKCVIFMMQIRNKGRKIYWYKVHERGEN</sequence>
<comment type="caution">
    <text evidence="1">The sequence shown here is derived from an EMBL/GenBank/DDBJ whole genome shotgun (WGS) entry which is preliminary data.</text>
</comment>
<gene>
    <name evidence="1" type="ORF">H5410_037670</name>
</gene>
<name>A0A9J5YBT8_SOLCO</name>
<evidence type="ECO:0000313" key="1">
    <source>
        <dbReference type="EMBL" id="KAG5596438.1"/>
    </source>
</evidence>
<protein>
    <submittedName>
        <fullName evidence="1">Uncharacterized protein</fullName>
    </submittedName>
</protein>
<proteinExistence type="predicted"/>
<evidence type="ECO:0000313" key="2">
    <source>
        <dbReference type="Proteomes" id="UP000824120"/>
    </source>
</evidence>
<reference evidence="1 2" key="1">
    <citation type="submission" date="2020-09" db="EMBL/GenBank/DDBJ databases">
        <title>De no assembly of potato wild relative species, Solanum commersonii.</title>
        <authorList>
            <person name="Cho K."/>
        </authorList>
    </citation>
    <scope>NUCLEOTIDE SEQUENCE [LARGE SCALE GENOMIC DNA]</scope>
    <source>
        <strain evidence="1">LZ3.2</strain>
        <tissue evidence="1">Leaf</tissue>
    </source>
</reference>
<keyword evidence="2" id="KW-1185">Reference proteome</keyword>
<dbReference type="Proteomes" id="UP000824120">
    <property type="component" value="Chromosome 7"/>
</dbReference>
<organism evidence="1 2">
    <name type="scientific">Solanum commersonii</name>
    <name type="common">Commerson's wild potato</name>
    <name type="synonym">Commerson's nightshade</name>
    <dbReference type="NCBI Taxonomy" id="4109"/>
    <lineage>
        <taxon>Eukaryota</taxon>
        <taxon>Viridiplantae</taxon>
        <taxon>Streptophyta</taxon>
        <taxon>Embryophyta</taxon>
        <taxon>Tracheophyta</taxon>
        <taxon>Spermatophyta</taxon>
        <taxon>Magnoliopsida</taxon>
        <taxon>eudicotyledons</taxon>
        <taxon>Gunneridae</taxon>
        <taxon>Pentapetalae</taxon>
        <taxon>asterids</taxon>
        <taxon>lamiids</taxon>
        <taxon>Solanales</taxon>
        <taxon>Solanaceae</taxon>
        <taxon>Solanoideae</taxon>
        <taxon>Solaneae</taxon>
        <taxon>Solanum</taxon>
    </lineage>
</organism>
<dbReference type="EMBL" id="JACXVP010000007">
    <property type="protein sequence ID" value="KAG5596438.1"/>
    <property type="molecule type" value="Genomic_DNA"/>
</dbReference>